<gene>
    <name evidence="4" type="ORF">K504DRAFT_508453</name>
</gene>
<proteinExistence type="predicted"/>
<feature type="region of interest" description="Disordered" evidence="1">
    <location>
        <begin position="506"/>
        <end position="525"/>
    </location>
</feature>
<feature type="compositionally biased region" description="Basic and acidic residues" evidence="1">
    <location>
        <begin position="515"/>
        <end position="525"/>
    </location>
</feature>
<evidence type="ECO:0000313" key="4">
    <source>
        <dbReference type="EMBL" id="KAF2703049.1"/>
    </source>
</evidence>
<evidence type="ECO:0000259" key="3">
    <source>
        <dbReference type="Pfam" id="PF09362"/>
    </source>
</evidence>
<dbReference type="EMBL" id="MU005790">
    <property type="protein sequence ID" value="KAF2703049.1"/>
    <property type="molecule type" value="Genomic_DNA"/>
</dbReference>
<name>A0A6G1JR02_9PLEO</name>
<keyword evidence="2" id="KW-0732">Signal</keyword>
<dbReference type="Proteomes" id="UP000799428">
    <property type="component" value="Unassembled WGS sequence"/>
</dbReference>
<dbReference type="InterPro" id="IPR018535">
    <property type="entry name" value="DUF1996"/>
</dbReference>
<dbReference type="PANTHER" id="PTHR43662">
    <property type="match status" value="1"/>
</dbReference>
<evidence type="ECO:0000313" key="5">
    <source>
        <dbReference type="Proteomes" id="UP000799428"/>
    </source>
</evidence>
<protein>
    <recommendedName>
        <fullName evidence="3">DUF1996 domain-containing protein</fullName>
    </recommendedName>
</protein>
<feature type="signal peptide" evidence="2">
    <location>
        <begin position="1"/>
        <end position="20"/>
    </location>
</feature>
<dbReference type="PANTHER" id="PTHR43662:SF7">
    <property type="entry name" value="DUF1996 DOMAIN-CONTAINING PROTEIN"/>
    <property type="match status" value="1"/>
</dbReference>
<evidence type="ECO:0000256" key="2">
    <source>
        <dbReference type="SAM" id="SignalP"/>
    </source>
</evidence>
<organism evidence="4 5">
    <name type="scientific">Pleomassaria siparia CBS 279.74</name>
    <dbReference type="NCBI Taxonomy" id="1314801"/>
    <lineage>
        <taxon>Eukaryota</taxon>
        <taxon>Fungi</taxon>
        <taxon>Dikarya</taxon>
        <taxon>Ascomycota</taxon>
        <taxon>Pezizomycotina</taxon>
        <taxon>Dothideomycetes</taxon>
        <taxon>Pleosporomycetidae</taxon>
        <taxon>Pleosporales</taxon>
        <taxon>Pleomassariaceae</taxon>
        <taxon>Pleomassaria</taxon>
    </lineage>
</organism>
<keyword evidence="5" id="KW-1185">Reference proteome</keyword>
<sequence length="525" mass="56094">MKSFTSLAAALAVLSYTADAFWRMECQSRSGLARIDPVVQRGVVGNHAHAIHGGSNFGMSTTYEDLMDSKCTSCRVTQDNSAYWSPSMHFIYANGTTVIVPQIGGMLAYYLLFGDDIKAFPAGFQMISGDVRNRNFSGPVPDPERSLWTAKDKSQFNLGQKALGFNCMNYAKPPEPSISRHFLPDKAYLDANCADGIRTEIFFPSCWNGKDNDSPDHKSHMAYPDLMNTGTCPPGFETRVPSLFFETIWDTSVFTGVDGQFMFSNGDPTGYGYHGDFVTGWDVDFLQQAINTCTNPSGMIQDCPLFNIQTEDEAAKCKFEIPEALKGDDCVGPAPAMCGNPKIQPGPGYADPLDSGETGTPTSIYIPETTLPPVVPTASYKTVTGVLTDKFGGGINIGAQSELPGLLPTNVDVPVPKPTVVAPAPVPVASAPAAPVVAPAPGASSSVAPVVDAPAPTLAPVAAPPAQDGGSIISTSTYTSAGIAYEVAIEEVTVYVTVEAPAAKMHRRHHHLHRRDREHGLLGRH</sequence>
<dbReference type="OrthoDB" id="74764at2759"/>
<evidence type="ECO:0000256" key="1">
    <source>
        <dbReference type="SAM" id="MobiDB-lite"/>
    </source>
</evidence>
<reference evidence="4" key="1">
    <citation type="journal article" date="2020" name="Stud. Mycol.">
        <title>101 Dothideomycetes genomes: a test case for predicting lifestyles and emergence of pathogens.</title>
        <authorList>
            <person name="Haridas S."/>
            <person name="Albert R."/>
            <person name="Binder M."/>
            <person name="Bloem J."/>
            <person name="Labutti K."/>
            <person name="Salamov A."/>
            <person name="Andreopoulos B."/>
            <person name="Baker S."/>
            <person name="Barry K."/>
            <person name="Bills G."/>
            <person name="Bluhm B."/>
            <person name="Cannon C."/>
            <person name="Castanera R."/>
            <person name="Culley D."/>
            <person name="Daum C."/>
            <person name="Ezra D."/>
            <person name="Gonzalez J."/>
            <person name="Henrissat B."/>
            <person name="Kuo A."/>
            <person name="Liang C."/>
            <person name="Lipzen A."/>
            <person name="Lutzoni F."/>
            <person name="Magnuson J."/>
            <person name="Mondo S."/>
            <person name="Nolan M."/>
            <person name="Ohm R."/>
            <person name="Pangilinan J."/>
            <person name="Park H.-J."/>
            <person name="Ramirez L."/>
            <person name="Alfaro M."/>
            <person name="Sun H."/>
            <person name="Tritt A."/>
            <person name="Yoshinaga Y."/>
            <person name="Zwiers L.-H."/>
            <person name="Turgeon B."/>
            <person name="Goodwin S."/>
            <person name="Spatafora J."/>
            <person name="Crous P."/>
            <person name="Grigoriev I."/>
        </authorList>
    </citation>
    <scope>NUCLEOTIDE SEQUENCE</scope>
    <source>
        <strain evidence="4">CBS 279.74</strain>
    </source>
</reference>
<dbReference type="Pfam" id="PF09362">
    <property type="entry name" value="DUF1996"/>
    <property type="match status" value="1"/>
</dbReference>
<feature type="domain" description="DUF1996" evidence="3">
    <location>
        <begin position="36"/>
        <end position="281"/>
    </location>
</feature>
<dbReference type="AlphaFoldDB" id="A0A6G1JR02"/>
<accession>A0A6G1JR02</accession>
<feature type="chain" id="PRO_5026331267" description="DUF1996 domain-containing protein" evidence="2">
    <location>
        <begin position="21"/>
        <end position="525"/>
    </location>
</feature>